<evidence type="ECO:0000256" key="1">
    <source>
        <dbReference type="ARBA" id="ARBA00004651"/>
    </source>
</evidence>
<feature type="transmembrane region" description="Helical" evidence="6">
    <location>
        <begin position="136"/>
        <end position="156"/>
    </location>
</feature>
<dbReference type="InterPro" id="IPR000620">
    <property type="entry name" value="EamA_dom"/>
</dbReference>
<dbReference type="InterPro" id="IPR037185">
    <property type="entry name" value="EmrE-like"/>
</dbReference>
<evidence type="ECO:0000256" key="4">
    <source>
        <dbReference type="ARBA" id="ARBA00022989"/>
    </source>
</evidence>
<reference evidence="8 9" key="1">
    <citation type="submission" date="2017-03" db="EMBL/GenBank/DDBJ databases">
        <title>Sulfur activation and transportation mechanism of thermophilic Archaea Acidianus manzaensis YN-25.</title>
        <authorList>
            <person name="Ma Y."/>
            <person name="Yang Y."/>
            <person name="Xia J."/>
        </authorList>
    </citation>
    <scope>NUCLEOTIDE SEQUENCE [LARGE SCALE GENOMIC DNA]</scope>
    <source>
        <strain evidence="8 9">YN-25</strain>
    </source>
</reference>
<feature type="transmembrane region" description="Helical" evidence="6">
    <location>
        <begin position="255"/>
        <end position="276"/>
    </location>
</feature>
<comment type="subcellular location">
    <subcellularLocation>
        <location evidence="1">Cell membrane</location>
        <topology evidence="1">Multi-pass membrane protein</topology>
    </subcellularLocation>
</comment>
<dbReference type="STRING" id="282676.B6F84_05880"/>
<sequence>MRSIYYLIPYVIISSFNYIFAKEAVASSSPFIFNLIRYTVSAGIFFALGGKLIFNRDIITLSIFTTTSSVLWAYGLIYVSPAASAVLSYSMPLFSLPLAFLIIKEKPSYIEYAGLSIGFLGVILYSIPLASHLGSLFGAILTIANAIFWAGFTVYYRKLKDYNIYDINMSQFVIGSLLLTPFTISVHTISFTSEFIEGIIYTSTLGGAVSFFLWNLLAKAERISKLTVSSFSVPIFSTVIQMVENDDLPPGFQIAGIIIMFIGILVSRLRTGISIIDKGIRRNRKVIKTKL</sequence>
<dbReference type="KEGG" id="aman:B6F84_05880"/>
<organism evidence="8 9">
    <name type="scientific">Acidianus manzaensis</name>
    <dbReference type="NCBI Taxonomy" id="282676"/>
    <lineage>
        <taxon>Archaea</taxon>
        <taxon>Thermoproteota</taxon>
        <taxon>Thermoprotei</taxon>
        <taxon>Sulfolobales</taxon>
        <taxon>Sulfolobaceae</taxon>
        <taxon>Acidianus</taxon>
    </lineage>
</organism>
<dbReference type="InterPro" id="IPR050638">
    <property type="entry name" value="AA-Vitamin_Transporters"/>
</dbReference>
<evidence type="ECO:0000256" key="2">
    <source>
        <dbReference type="ARBA" id="ARBA00022475"/>
    </source>
</evidence>
<keyword evidence="9" id="KW-1185">Reference proteome</keyword>
<evidence type="ECO:0000259" key="7">
    <source>
        <dbReference type="Pfam" id="PF00892"/>
    </source>
</evidence>
<feature type="transmembrane region" description="Helical" evidence="6">
    <location>
        <begin position="195"/>
        <end position="214"/>
    </location>
</feature>
<feature type="transmembrane region" description="Helical" evidence="6">
    <location>
        <begin position="226"/>
        <end position="243"/>
    </location>
</feature>
<evidence type="ECO:0000256" key="3">
    <source>
        <dbReference type="ARBA" id="ARBA00022692"/>
    </source>
</evidence>
<dbReference type="GO" id="GO:0005886">
    <property type="term" value="C:plasma membrane"/>
    <property type="evidence" value="ECO:0007669"/>
    <property type="project" value="UniProtKB-SubCell"/>
</dbReference>
<gene>
    <name evidence="8" type="ORF">B6F84_05880</name>
</gene>
<feature type="domain" description="EamA" evidence="7">
    <location>
        <begin position="137"/>
        <end position="267"/>
    </location>
</feature>
<feature type="transmembrane region" description="Helical" evidence="6">
    <location>
        <begin position="7"/>
        <end position="25"/>
    </location>
</feature>
<feature type="transmembrane region" description="Helical" evidence="6">
    <location>
        <begin position="168"/>
        <end position="189"/>
    </location>
</feature>
<evidence type="ECO:0000256" key="5">
    <source>
        <dbReference type="ARBA" id="ARBA00023136"/>
    </source>
</evidence>
<name>A0A1W6K3M1_9CREN</name>
<keyword evidence="2" id="KW-1003">Cell membrane</keyword>
<dbReference type="OrthoDB" id="34518at2157"/>
<dbReference type="PANTHER" id="PTHR32322:SF18">
    <property type="entry name" value="S-ADENOSYLMETHIONINE_S-ADENOSYLHOMOCYSTEINE TRANSPORTER"/>
    <property type="match status" value="1"/>
</dbReference>
<keyword evidence="5 6" id="KW-0472">Membrane</keyword>
<evidence type="ECO:0000256" key="6">
    <source>
        <dbReference type="SAM" id="Phobius"/>
    </source>
</evidence>
<feature type="transmembrane region" description="Helical" evidence="6">
    <location>
        <begin position="110"/>
        <end position="130"/>
    </location>
</feature>
<feature type="domain" description="EamA" evidence="7">
    <location>
        <begin position="4"/>
        <end position="126"/>
    </location>
</feature>
<keyword evidence="3 6" id="KW-0812">Transmembrane</keyword>
<feature type="transmembrane region" description="Helical" evidence="6">
    <location>
        <begin position="61"/>
        <end position="80"/>
    </location>
</feature>
<dbReference type="AlphaFoldDB" id="A0A1W6K3M1"/>
<dbReference type="EMBL" id="CP020477">
    <property type="protein sequence ID" value="ARM77085.1"/>
    <property type="molecule type" value="Genomic_DNA"/>
</dbReference>
<protein>
    <submittedName>
        <fullName evidence="8">EamA family transporter</fullName>
    </submittedName>
</protein>
<evidence type="ECO:0000313" key="9">
    <source>
        <dbReference type="Proteomes" id="UP000193404"/>
    </source>
</evidence>
<proteinExistence type="predicted"/>
<feature type="transmembrane region" description="Helical" evidence="6">
    <location>
        <begin position="31"/>
        <end position="54"/>
    </location>
</feature>
<dbReference type="PANTHER" id="PTHR32322">
    <property type="entry name" value="INNER MEMBRANE TRANSPORTER"/>
    <property type="match status" value="1"/>
</dbReference>
<accession>A0A1W6K3M1</accession>
<feature type="transmembrane region" description="Helical" evidence="6">
    <location>
        <begin position="86"/>
        <end position="103"/>
    </location>
</feature>
<dbReference type="Pfam" id="PF00892">
    <property type="entry name" value="EamA"/>
    <property type="match status" value="2"/>
</dbReference>
<dbReference type="SUPFAM" id="SSF103481">
    <property type="entry name" value="Multidrug resistance efflux transporter EmrE"/>
    <property type="match status" value="2"/>
</dbReference>
<evidence type="ECO:0000313" key="8">
    <source>
        <dbReference type="EMBL" id="ARM77085.1"/>
    </source>
</evidence>
<dbReference type="Proteomes" id="UP000193404">
    <property type="component" value="Chromosome"/>
</dbReference>
<keyword evidence="4 6" id="KW-1133">Transmembrane helix</keyword>